<keyword evidence="2" id="KW-0819">tRNA processing</keyword>
<name>A0ABP1GBY4_9CHLO</name>
<dbReference type="SUPFAM" id="SSF48371">
    <property type="entry name" value="ARM repeat"/>
    <property type="match status" value="1"/>
</dbReference>
<dbReference type="EMBL" id="CAXHTA020000019">
    <property type="protein sequence ID" value="CAL5228795.1"/>
    <property type="molecule type" value="Genomic_DNA"/>
</dbReference>
<dbReference type="PANTHER" id="PTHR14387">
    <property type="entry name" value="THADA/DEATH RECEPTOR INTERACTING PROTEIN"/>
    <property type="match status" value="1"/>
</dbReference>
<dbReference type="Pfam" id="PF25150">
    <property type="entry name" value="TPR_Trm732"/>
    <property type="match status" value="1"/>
</dbReference>
<evidence type="ECO:0000259" key="5">
    <source>
        <dbReference type="Pfam" id="PF25150"/>
    </source>
</evidence>
<evidence type="ECO:0000256" key="1">
    <source>
        <dbReference type="ARBA" id="ARBA00010409"/>
    </source>
</evidence>
<dbReference type="Pfam" id="PF10350">
    <property type="entry name" value="DUF2428"/>
    <property type="match status" value="1"/>
</dbReference>
<feature type="domain" description="tRNA (32-2'-O)-methyltransferase regulator THADA-like C-terminal TPR repeats region" evidence="6">
    <location>
        <begin position="1438"/>
        <end position="1601"/>
    </location>
</feature>
<feature type="region of interest" description="Disordered" evidence="3">
    <location>
        <begin position="1726"/>
        <end position="1779"/>
    </location>
</feature>
<keyword evidence="8" id="KW-1185">Reference proteome</keyword>
<feature type="compositionally biased region" description="Low complexity" evidence="3">
    <location>
        <begin position="307"/>
        <end position="325"/>
    </location>
</feature>
<feature type="region of interest" description="Disordered" evidence="3">
    <location>
        <begin position="379"/>
        <end position="411"/>
    </location>
</feature>
<reference evidence="7 8" key="1">
    <citation type="submission" date="2024-06" db="EMBL/GenBank/DDBJ databases">
        <authorList>
            <person name="Kraege A."/>
            <person name="Thomma B."/>
        </authorList>
    </citation>
    <scope>NUCLEOTIDE SEQUENCE [LARGE SCALE GENOMIC DNA]</scope>
</reference>
<comment type="caution">
    <text evidence="7">The sequence shown here is derived from an EMBL/GenBank/DDBJ whole genome shotgun (WGS) entry which is preliminary data.</text>
</comment>
<dbReference type="InterPro" id="IPR051954">
    <property type="entry name" value="tRNA_methyltransferase_THADA"/>
</dbReference>
<comment type="similarity">
    <text evidence="1">Belongs to the THADA family.</text>
</comment>
<evidence type="ECO:0000313" key="8">
    <source>
        <dbReference type="Proteomes" id="UP001497392"/>
    </source>
</evidence>
<gene>
    <name evidence="7" type="primary">g11991</name>
    <name evidence="7" type="ORF">VP750_LOCUS10701</name>
</gene>
<feature type="region of interest" description="Disordered" evidence="3">
    <location>
        <begin position="297"/>
        <end position="325"/>
    </location>
</feature>
<evidence type="ECO:0000259" key="4">
    <source>
        <dbReference type="Pfam" id="PF10350"/>
    </source>
</evidence>
<evidence type="ECO:0000313" key="7">
    <source>
        <dbReference type="EMBL" id="CAL5228795.1"/>
    </source>
</evidence>
<dbReference type="Proteomes" id="UP001497392">
    <property type="component" value="Unassembled WGS sequence"/>
</dbReference>
<feature type="domain" description="DUF2428" evidence="4">
    <location>
        <begin position="1177"/>
        <end position="1436"/>
    </location>
</feature>
<feature type="compositionally biased region" description="Low complexity" evidence="3">
    <location>
        <begin position="379"/>
        <end position="395"/>
    </location>
</feature>
<organism evidence="7 8">
    <name type="scientific">Coccomyxa viridis</name>
    <dbReference type="NCBI Taxonomy" id="1274662"/>
    <lineage>
        <taxon>Eukaryota</taxon>
        <taxon>Viridiplantae</taxon>
        <taxon>Chlorophyta</taxon>
        <taxon>core chlorophytes</taxon>
        <taxon>Trebouxiophyceae</taxon>
        <taxon>Trebouxiophyceae incertae sedis</taxon>
        <taxon>Coccomyxaceae</taxon>
        <taxon>Coccomyxa</taxon>
    </lineage>
</organism>
<evidence type="ECO:0000256" key="3">
    <source>
        <dbReference type="SAM" id="MobiDB-lite"/>
    </source>
</evidence>
<evidence type="ECO:0000256" key="2">
    <source>
        <dbReference type="ARBA" id="ARBA00022694"/>
    </source>
</evidence>
<dbReference type="InterPro" id="IPR016024">
    <property type="entry name" value="ARM-type_fold"/>
</dbReference>
<dbReference type="InterPro" id="IPR019442">
    <property type="entry name" value="THADA/TRM732_DUF2428"/>
</dbReference>
<evidence type="ECO:0000259" key="6">
    <source>
        <dbReference type="Pfam" id="PF25151"/>
    </source>
</evidence>
<feature type="compositionally biased region" description="Low complexity" evidence="3">
    <location>
        <begin position="1746"/>
        <end position="1756"/>
    </location>
</feature>
<proteinExistence type="inferred from homology"/>
<dbReference type="InterPro" id="IPR056842">
    <property type="entry name" value="THADA-like_TPR_C"/>
</dbReference>
<protein>
    <submittedName>
        <fullName evidence="7">G11991 protein</fullName>
    </submittedName>
</protein>
<dbReference type="Pfam" id="PF25151">
    <property type="entry name" value="TPR_Trm732_C"/>
    <property type="match status" value="1"/>
</dbReference>
<feature type="domain" description="tRNA (32-2'-O)-methyltransferase regulator THADA-like TPR repeats region" evidence="5">
    <location>
        <begin position="718"/>
        <end position="964"/>
    </location>
</feature>
<dbReference type="InterPro" id="IPR056843">
    <property type="entry name" value="THADA-like_TPR"/>
</dbReference>
<dbReference type="PANTHER" id="PTHR14387:SF0">
    <property type="entry name" value="DUF2428 DOMAIN-CONTAINING PROTEIN"/>
    <property type="match status" value="1"/>
</dbReference>
<sequence length="2306" mass="246134">MADKLVKQQKRRRWAETGVVFPPGFAEKVGGLASDSSATANIRTAATLLASLARLRSTFSEVEALKGVCTRVCAILDGEAPECDRRLLWHMAQIVFMENSRPLQRQLLSGLHRMPPGRFRVFTDCISLQIKEAAEEYEAARLSRVSLGPEVSQAPRAVLADVMFSLLEFKPLQQHLREVCPQALAALAHGVLDVLRLAAQGMRIQIHTAEEVQDAISGMYAILQLHGSFVTSSCGSMGPAAIIDAAEAMMLLLQNPSLISREGLASAAVLLAAVAALPGVPHADLAAMLAAAMWPELQPQHSRHDQPPAGSSQGSAPSDGQAQGSLGILGEHLQKAGTTLAARLAGMEPLSRVCSVKGLVSVLPLPALCAPLPLQQPSSGSAALSSMSAESQAAQPTDPSQHGGHTDEPRSFPALDERFAKLGGQAMPSLDAVGPGNTAVPAEYSEQDRPWTFLMSGAIPFACDAVAVAPDAHQKLHAVALLTTCLQRMKECLEEASKIPNGKKKVVSAGSIDAASTAQFVRHLEEDPLIQVQQDAGGLPVMDAHSDKLTNGLRASTTPSALTNLQLPIMTQEVRSRIMGILWANWEEPVNQTVKQIHTAFDAVLDILSLQEERAASLGLPPQDAADFKAFLERTAIDLMSLSSQRKGKYAPVRMLASRMGATWLLRLQPSLIGDMLQAMRFESVCPANAGLLEAVLGSLRHECMESAGSPKEAIAQWEAAWCDAMLEALASSLPRLAANVSAYGLSVPLAMESGSLVTLLSRILTTVSGVGQVHGSYSDGQVASLVAVLKVARQLNLVRDLDRVTLPGHEPVQIPEALLQRAIEHGNEPLLVDAMALVCSHPKSTAVPGVLELRLVARGLVLGMRCTSVSLRNKWTALVGKLLRRISSSIHFILHKWSTGPGSAGALGTAEQAEKDRDIASLQPVAAWTRWFTRLLLGSLYPGAPFERKFLAMLLLEALLSTWNTPDKANRQNFKPEDISVTKLLAHARSYGIELFCPGFPGAQATQVLLSSVVECWDKLRETSISVLMTLETPLPGITEPAAVEDLVLWARKLVGSPRVRESDAGARLQSLVFKKYVLGLGWRVAMKPDGSVKVQSGDAILPAAQACCEAVLCQLDSLADCLEAEVVESEESFEQACRHGLSHGKLLSLRYLIPDIPWHTMQSTADSTARLRAWIQRLIRLALRAASSALPPLSTPQETGLAAADEGDFGEEAFPDEDGEDLSVSSGELLAPRGQVVVTGCWLTVKEASLLLGSLVREAPVTKAGAISETLFEAKQLMEVGKQLMHYMGVVKHNGAVEKAQAGFIALCERLLREPSAELNQLPRTWLHELLKRLRAPGQHRNDIVRRSAGLPFSFMGLFLAEPPGSHKALLQEGMRELLRTAGNTSAAEPWPCVHALNVLCQAFNDRHLALDISGFCAEGAATAIEAMAAPAWEIRNSASLAFTALLMRTVGFKNLAKGEMPKRAVTGVEFFNRFPPLHSYLLGQLQEAAQGVQEGTTRMHPSLYPILVLLSRLRHSTQAASTTGADELSPAVFAPVVRQFALARPMAVRHLAAQALAPLVTPAQLGQFLEDILERVPCSPLVLSHNEVHGSLLQVRHLLEAHGSSLQSCEAQAVLPQTAALLLERIWLATPLSAAKAVRAAFLRAAGALLSAAHSEQLNGGDADTAAVALARGVMGVCQEALIGQDLPAAPAHLPRTSAILPTVDLGSSVRAQAAAQPALAAGSAAAGSNAVPDSRTGKDTEASAAAPSQSQEEFQDNSREFSTLPSNESMSDAAGADGADMMRSVFLKEAALLYFSPAMQRLTRSGSTGVQTSEASAAYSGLRQSEVQSALGHPLYDVRAATLKALLAQSAGCVPAWLAGIVKDTAAQEQHHKVKRRALQLAALPLLADRECTSDSQTINGSEAAELKTGKSVAGADAMSGAQPSTALEEIQALQKQLQHTQHPEVQAKALRGVGAALPALAAGAQGSPGSAMALDTFLDAVDGAGEATQPTEMRAAAVQALQASSLLQPASADSGVTLRLRSWRAWTQTLQLMEDEDNEVRCEAAHSASSAMAASAVSCSASANVEHVERTTFDFLSNRFGDMPQHHQQLRAWIYRPGSCQLDESWQPGAISRLFEKELDNHHEEKLLVAQLAAQQLAHLLQTQQGSSALEQIKDEAKEWVLGCLQDLDKLSSRLAVLQQQVSWLGGLTYHQDAFEPLYHMLLAVHAAAARIREDSKLHDAAAPLLQSIATALLSSGMHPLIGFLLYAVLSESSQGRGTGVELQQAAAQVKAALTDAHDPDFMPAFLLQGFEADGFPASLD</sequence>
<accession>A0ABP1GBY4</accession>